<dbReference type="InterPro" id="IPR037104">
    <property type="entry name" value="Annexin_sf"/>
</dbReference>
<reference evidence="5" key="1">
    <citation type="submission" date="2015-12" db="EMBL/GenBank/DDBJ databases">
        <title>Update maize B73 reference genome by single molecule sequencing technologies.</title>
        <authorList>
            <consortium name="Maize Genome Sequencing Project"/>
            <person name="Ware D."/>
        </authorList>
    </citation>
    <scope>NUCLEOTIDE SEQUENCE [LARGE SCALE GENOMIC DNA]</scope>
    <source>
        <tissue evidence="5">Seedling</tissue>
    </source>
</reference>
<keyword evidence="4" id="KW-0111">Calcium/phospholipid-binding</keyword>
<dbReference type="EMBL" id="CM007650">
    <property type="protein sequence ID" value="ONM54834.1"/>
    <property type="molecule type" value="Genomic_DNA"/>
</dbReference>
<keyword evidence="3 4" id="KW-0041">Annexin</keyword>
<proteinExistence type="inferred from homology"/>
<accession>A0A1D6I3W9</accession>
<dbReference type="PRINTS" id="PR00196">
    <property type="entry name" value="ANNEXIN"/>
</dbReference>
<dbReference type="PROSITE" id="PS51897">
    <property type="entry name" value="ANNEXIN_2"/>
    <property type="match status" value="1"/>
</dbReference>
<dbReference type="AlphaFoldDB" id="A0A1D6I3W9"/>
<evidence type="ECO:0000256" key="4">
    <source>
        <dbReference type="RuleBase" id="RU003540"/>
    </source>
</evidence>
<comment type="domain">
    <text evidence="4">A pair of annexin repeats may form one binding site for calcium and phospholipid.</text>
</comment>
<dbReference type="SMART" id="SM00335">
    <property type="entry name" value="ANX"/>
    <property type="match status" value="1"/>
</dbReference>
<dbReference type="PROSITE" id="PS00223">
    <property type="entry name" value="ANNEXIN_1"/>
    <property type="match status" value="1"/>
</dbReference>
<dbReference type="InterPro" id="IPR018252">
    <property type="entry name" value="Annexin_repeat_CS"/>
</dbReference>
<sequence length="107" mass="12037">MKGLGTDDKTLIRVVVTRTEIDMQYIKAEYFKKYKKPLAEAIHSETSGNYRTFLLSLVGYVSTMGHDIPSIHPKCSDLPGKLMMLPFVSGDSWIRLTSTYAVSSMLD</sequence>
<gene>
    <name evidence="5" type="ORF">ZEAMMB73_Zm00001d020381</name>
</gene>
<dbReference type="GO" id="GO:0006950">
    <property type="term" value="P:response to stress"/>
    <property type="evidence" value="ECO:0007669"/>
    <property type="project" value="UniProtKB-ARBA"/>
</dbReference>
<keyword evidence="4" id="KW-0106">Calcium</keyword>
<dbReference type="FunFam" id="1.10.220.10:FF:000001">
    <property type="entry name" value="Annexin"/>
    <property type="match status" value="1"/>
</dbReference>
<dbReference type="Pfam" id="PF00191">
    <property type="entry name" value="Annexin"/>
    <property type="match status" value="1"/>
</dbReference>
<protein>
    <recommendedName>
        <fullName evidence="4">Annexin</fullName>
    </recommendedName>
</protein>
<dbReference type="Gene3D" id="1.10.220.10">
    <property type="entry name" value="Annexin"/>
    <property type="match status" value="1"/>
</dbReference>
<dbReference type="GO" id="GO:0005544">
    <property type="term" value="F:calcium-dependent phospholipid binding"/>
    <property type="evidence" value="ECO:0007669"/>
    <property type="project" value="UniProtKB-KW"/>
</dbReference>
<comment type="similarity">
    <text evidence="1 4">Belongs to the annexin family.</text>
</comment>
<evidence type="ECO:0000256" key="3">
    <source>
        <dbReference type="ARBA" id="ARBA00023216"/>
    </source>
</evidence>
<dbReference type="SUPFAM" id="SSF47874">
    <property type="entry name" value="Annexin"/>
    <property type="match status" value="1"/>
</dbReference>
<dbReference type="GO" id="GO:0005509">
    <property type="term" value="F:calcium ion binding"/>
    <property type="evidence" value="ECO:0007669"/>
    <property type="project" value="InterPro"/>
</dbReference>
<organism evidence="5">
    <name type="scientific">Zea mays</name>
    <name type="common">Maize</name>
    <dbReference type="NCBI Taxonomy" id="4577"/>
    <lineage>
        <taxon>Eukaryota</taxon>
        <taxon>Viridiplantae</taxon>
        <taxon>Streptophyta</taxon>
        <taxon>Embryophyta</taxon>
        <taxon>Tracheophyta</taxon>
        <taxon>Spermatophyta</taxon>
        <taxon>Magnoliopsida</taxon>
        <taxon>Liliopsida</taxon>
        <taxon>Poales</taxon>
        <taxon>Poaceae</taxon>
        <taxon>PACMAD clade</taxon>
        <taxon>Panicoideae</taxon>
        <taxon>Andropogonodae</taxon>
        <taxon>Andropogoneae</taxon>
        <taxon>Tripsacinae</taxon>
        <taxon>Zea</taxon>
    </lineage>
</organism>
<keyword evidence="2 4" id="KW-0677">Repeat</keyword>
<evidence type="ECO:0000256" key="1">
    <source>
        <dbReference type="ARBA" id="ARBA00007831"/>
    </source>
</evidence>
<name>A0A1D6I3W9_MAIZE</name>
<dbReference type="InterPro" id="IPR001464">
    <property type="entry name" value="Annexin"/>
</dbReference>
<evidence type="ECO:0000256" key="2">
    <source>
        <dbReference type="ARBA" id="ARBA00022737"/>
    </source>
</evidence>
<dbReference type="PANTHER" id="PTHR10502:SF102">
    <property type="entry name" value="ANNEXIN B11"/>
    <property type="match status" value="1"/>
</dbReference>
<dbReference type="InterPro" id="IPR018502">
    <property type="entry name" value="Annexin_repeat"/>
</dbReference>
<evidence type="ECO:0000313" key="5">
    <source>
        <dbReference type="EMBL" id="ONM54834.1"/>
    </source>
</evidence>
<dbReference type="PANTHER" id="PTHR10502">
    <property type="entry name" value="ANNEXIN"/>
    <property type="match status" value="1"/>
</dbReference>